<dbReference type="EMBL" id="CP043028">
    <property type="protein sequence ID" value="QFJ53720.1"/>
    <property type="molecule type" value="Genomic_DNA"/>
</dbReference>
<dbReference type="OrthoDB" id="2036310at2"/>
<evidence type="ECO:0000313" key="1">
    <source>
        <dbReference type="EMBL" id="QFJ53720.1"/>
    </source>
</evidence>
<evidence type="ECO:0000313" key="2">
    <source>
        <dbReference type="Proteomes" id="UP000327030"/>
    </source>
</evidence>
<gene>
    <name evidence="1" type="ORF">FXF36_01965</name>
</gene>
<dbReference type="KEGG" id="pxv:FXF36_01965"/>
<accession>A0A5P6VMS5</accession>
<sequence>MLEKDYLDPSAIMDQSNDAIDKLLVDVQAIELAEKAISDFMNDSSIKSDAFDALKSSCSQYKTVISNLKKANESDIADFNSLIAFVGSELLDGSVIVPKMRQALSDKQEHDRLSEENWSKAQSCDDPYEAAGYAAIAGYYALLAANDHRIYSYWKGKADKYDSIESSTKGLFNAGLAYKSACLADPNDPNSVGLSGDVANNLVDATFKKKFSGRLKDLDDAETIYQKVRNGEIAVDDLTEHQKEMIVVYYESKHPEDAKKLNEATRKLDEAETTDLKVRVYSAPPRYKDNFINSVNDVSDTKKTFENFQKGKVKLEKLSDGDTAAAVAWYDIYHLDEARNMTSNLYPMMKEGYDGHVNNIKLLAYTAAEPYKSAFINNIGKVKIDELHYTGTSYHQGGKLHLNVDSMGDASTATAATYVTYFHEGSHGVDFVHNNPSMRYISPSGDSLDKCLQNEVKGVIKDYAMDAMKDTNYSDEKKQQMVDQLTKELMNTTTYDSSAKPTFNGNSEMRALYDEVVNQARDDFKYSRSDIYGGYTGDTFRGNWGHDTISQKRDGTYYSYWIEGTVDSAGTTITPNPGPDGNVQYTGAQQKEFFAESMAANMTRNETDLNDYNAYGDETKDMFNEILQVINDAS</sequence>
<protein>
    <submittedName>
        <fullName evidence="1">Uncharacterized protein</fullName>
    </submittedName>
</protein>
<dbReference type="AlphaFoldDB" id="A0A5P6VMS5"/>
<organism evidence="1 2">
    <name type="scientific">Pseudobutyrivibrio xylanivorans</name>
    <dbReference type="NCBI Taxonomy" id="185007"/>
    <lineage>
        <taxon>Bacteria</taxon>
        <taxon>Bacillati</taxon>
        <taxon>Bacillota</taxon>
        <taxon>Clostridia</taxon>
        <taxon>Lachnospirales</taxon>
        <taxon>Lachnospiraceae</taxon>
        <taxon>Pseudobutyrivibrio</taxon>
    </lineage>
</organism>
<dbReference type="RefSeq" id="WP_151622217.1">
    <property type="nucleotide sequence ID" value="NZ_CP043028.1"/>
</dbReference>
<proteinExistence type="predicted"/>
<reference evidence="2" key="1">
    <citation type="submission" date="2019-08" db="EMBL/GenBank/DDBJ databases">
        <title>Complete Genome Sequence of the Polysaccharide-Degrading Rumen Bacterium Pseudobutyrivibrio xylanivorans MA3014.</title>
        <authorList>
            <person name="Palevich N."/>
            <person name="Maclean P.H."/>
            <person name="Kelly W.J."/>
            <person name="Leahy S.C."/>
            <person name="Rakonjac J."/>
            <person name="Attwood G.T."/>
        </authorList>
    </citation>
    <scope>NUCLEOTIDE SEQUENCE [LARGE SCALE GENOMIC DNA]</scope>
    <source>
        <strain evidence="2">MA3014</strain>
    </source>
</reference>
<name>A0A5P6VMS5_PSEXY</name>
<dbReference type="Proteomes" id="UP000327030">
    <property type="component" value="Chromosome 1"/>
</dbReference>